<dbReference type="SUPFAM" id="SSF54695">
    <property type="entry name" value="POZ domain"/>
    <property type="match status" value="1"/>
</dbReference>
<dbReference type="PROSITE" id="PS50097">
    <property type="entry name" value="BTB"/>
    <property type="match status" value="1"/>
</dbReference>
<feature type="repeat" description="RCC1" evidence="2">
    <location>
        <begin position="98"/>
        <end position="151"/>
    </location>
</feature>
<dbReference type="SMART" id="SM00225">
    <property type="entry name" value="BTB"/>
    <property type="match status" value="1"/>
</dbReference>
<proteinExistence type="predicted"/>
<feature type="repeat" description="RCC1" evidence="2">
    <location>
        <begin position="371"/>
        <end position="422"/>
    </location>
</feature>
<keyword evidence="1" id="KW-0677">Repeat</keyword>
<feature type="repeat" description="RCC1" evidence="2">
    <location>
        <begin position="257"/>
        <end position="312"/>
    </location>
</feature>
<dbReference type="EMBL" id="HBHK01004878">
    <property type="protein sequence ID" value="CAD9669685.1"/>
    <property type="molecule type" value="Transcribed_RNA"/>
</dbReference>
<dbReference type="PANTHER" id="PTHR22870:SF408">
    <property type="entry name" value="OS09G0560450 PROTEIN"/>
    <property type="match status" value="1"/>
</dbReference>
<dbReference type="CDD" id="cd14733">
    <property type="entry name" value="BACK"/>
    <property type="match status" value="1"/>
</dbReference>
<dbReference type="PRINTS" id="PR00633">
    <property type="entry name" value="RCCNDNSATION"/>
</dbReference>
<dbReference type="AlphaFoldDB" id="A0A7S2RFP8"/>
<dbReference type="Gene3D" id="3.30.710.10">
    <property type="entry name" value="Potassium Channel Kv1.1, Chain A"/>
    <property type="match status" value="1"/>
</dbReference>
<sequence length="615" mass="67782">MEFGQQEDEQHEQHDGAGFSVDRSRQQGDDGEQHQNVGLRMESSADGGCIFSWGQNAYGELGLGDTEARSVPHKLGFNAPIKQIACGNEITCLLTNEGRVYCCGYNDSGQCGTGDTNRVRTWQLVEGLVGKNVQALASANGCEHVLAITNNGELYAWGYNSRGQLGHGVRTQISSPKLVEAFSRKLVVKVACSYYHTILSTSEDELWGFGRNDFAQLGTESGDRATPVRIPHPSGMVQDLGCGQYHSVFSLDVDGTSQLYTCGKNDYGQLGHNRFGNELATRPLRITLDEWSDATRILVACGYYHTVVLVVDDRQDNKRSCYAFGRNDYGQCGVGGQSKIQSPSHIRVPGDSAPVQISCGCYHTLILVESGQVFGTGRNNHGQLGTSSENDSMIPVKVHGLSNYRVTSIGAGFYHSVCLTEPDTSQQHPTSTLSSDLRNMLNNPARSDVTFHVEGRPIYAHRCILMARCEPLERMLDGPMREAQEKEIILKDLQYTVVLALLEFLYTDQVEGLNPTTVDLDFALDLLVLADQFLVERLKTLCEISIQKSITVENVAVMFRTADVRGATALRKRCFEFMQKNFGRVIGTEGFAALPRELLREILFAAHNKGVSIRP</sequence>
<dbReference type="Pfam" id="PF00651">
    <property type="entry name" value="BTB"/>
    <property type="match status" value="1"/>
</dbReference>
<feature type="repeat" description="RCC1" evidence="2">
    <location>
        <begin position="204"/>
        <end position="253"/>
    </location>
</feature>
<evidence type="ECO:0000259" key="4">
    <source>
        <dbReference type="PROSITE" id="PS50097"/>
    </source>
</evidence>
<evidence type="ECO:0000256" key="2">
    <source>
        <dbReference type="PROSITE-ProRule" id="PRU00235"/>
    </source>
</evidence>
<name>A0A7S2RFP8_9STRA</name>
<dbReference type="Gene3D" id="2.130.10.30">
    <property type="entry name" value="Regulator of chromosome condensation 1/beta-lactamase-inhibitor protein II"/>
    <property type="match status" value="2"/>
</dbReference>
<feature type="region of interest" description="Disordered" evidence="3">
    <location>
        <begin position="1"/>
        <end position="34"/>
    </location>
</feature>
<evidence type="ECO:0000256" key="1">
    <source>
        <dbReference type="ARBA" id="ARBA00022737"/>
    </source>
</evidence>
<dbReference type="InterPro" id="IPR000210">
    <property type="entry name" value="BTB/POZ_dom"/>
</dbReference>
<accession>A0A7S2RFP8</accession>
<feature type="repeat" description="RCC1" evidence="2">
    <location>
        <begin position="319"/>
        <end position="370"/>
    </location>
</feature>
<reference evidence="5" key="1">
    <citation type="submission" date="2021-01" db="EMBL/GenBank/DDBJ databases">
        <authorList>
            <person name="Corre E."/>
            <person name="Pelletier E."/>
            <person name="Niang G."/>
            <person name="Scheremetjew M."/>
            <person name="Finn R."/>
            <person name="Kale V."/>
            <person name="Holt S."/>
            <person name="Cochrane G."/>
            <person name="Meng A."/>
            <person name="Brown T."/>
            <person name="Cohen L."/>
        </authorList>
    </citation>
    <scope>NUCLEOTIDE SEQUENCE</scope>
    <source>
        <strain evidence="5">NY070348D</strain>
    </source>
</reference>
<feature type="domain" description="BTB" evidence="4">
    <location>
        <begin position="447"/>
        <end position="511"/>
    </location>
</feature>
<feature type="repeat" description="RCC1" evidence="2">
    <location>
        <begin position="152"/>
        <end position="203"/>
    </location>
</feature>
<dbReference type="Pfam" id="PF25390">
    <property type="entry name" value="WD40_RLD"/>
    <property type="match status" value="1"/>
</dbReference>
<feature type="compositionally biased region" description="Basic and acidic residues" evidence="3">
    <location>
        <begin position="22"/>
        <end position="33"/>
    </location>
</feature>
<dbReference type="InterPro" id="IPR009091">
    <property type="entry name" value="RCC1/BLIP-II"/>
</dbReference>
<dbReference type="SUPFAM" id="SSF50985">
    <property type="entry name" value="RCC1/BLIP-II"/>
    <property type="match status" value="2"/>
</dbReference>
<dbReference type="Pfam" id="PF07707">
    <property type="entry name" value="BACK"/>
    <property type="match status" value="1"/>
</dbReference>
<gene>
    <name evidence="5" type="ORF">QSP1433_LOCUS2908</name>
</gene>
<feature type="compositionally biased region" description="Acidic residues" evidence="3">
    <location>
        <begin position="1"/>
        <end position="10"/>
    </location>
</feature>
<dbReference type="PANTHER" id="PTHR22870">
    <property type="entry name" value="REGULATOR OF CHROMOSOME CONDENSATION"/>
    <property type="match status" value="1"/>
</dbReference>
<dbReference type="PROSITE" id="PS50012">
    <property type="entry name" value="RCC1_3"/>
    <property type="match status" value="7"/>
</dbReference>
<evidence type="ECO:0000256" key="3">
    <source>
        <dbReference type="SAM" id="MobiDB-lite"/>
    </source>
</evidence>
<dbReference type="InterPro" id="IPR011333">
    <property type="entry name" value="SKP1/BTB/POZ_sf"/>
</dbReference>
<organism evidence="5">
    <name type="scientific">Mucochytrium quahogii</name>
    <dbReference type="NCBI Taxonomy" id="96639"/>
    <lineage>
        <taxon>Eukaryota</taxon>
        <taxon>Sar</taxon>
        <taxon>Stramenopiles</taxon>
        <taxon>Bigyra</taxon>
        <taxon>Labyrinthulomycetes</taxon>
        <taxon>Thraustochytrida</taxon>
        <taxon>Thraustochytriidae</taxon>
        <taxon>Mucochytrium</taxon>
    </lineage>
</organism>
<feature type="repeat" description="RCC1" evidence="2">
    <location>
        <begin position="48"/>
        <end position="97"/>
    </location>
</feature>
<dbReference type="InterPro" id="IPR058923">
    <property type="entry name" value="RCC1-like_dom"/>
</dbReference>
<dbReference type="InterPro" id="IPR011705">
    <property type="entry name" value="BACK"/>
</dbReference>
<dbReference type="InterPro" id="IPR000408">
    <property type="entry name" value="Reg_chr_condens"/>
</dbReference>
<evidence type="ECO:0000313" key="5">
    <source>
        <dbReference type="EMBL" id="CAD9669685.1"/>
    </source>
</evidence>
<protein>
    <recommendedName>
        <fullName evidence="4">BTB domain-containing protein</fullName>
    </recommendedName>
</protein>
<dbReference type="InterPro" id="IPR051210">
    <property type="entry name" value="Ub_ligase/GEF_domain"/>
</dbReference>